<dbReference type="EMBL" id="CM011679">
    <property type="protein sequence ID" value="TMS18630.1"/>
    <property type="molecule type" value="Genomic_DNA"/>
</dbReference>
<evidence type="ECO:0000313" key="2">
    <source>
        <dbReference type="Proteomes" id="UP000793456"/>
    </source>
</evidence>
<organism evidence="1 2">
    <name type="scientific">Larimichthys crocea</name>
    <name type="common">Large yellow croaker</name>
    <name type="synonym">Pseudosciaena crocea</name>
    <dbReference type="NCBI Taxonomy" id="215358"/>
    <lineage>
        <taxon>Eukaryota</taxon>
        <taxon>Metazoa</taxon>
        <taxon>Chordata</taxon>
        <taxon>Craniata</taxon>
        <taxon>Vertebrata</taxon>
        <taxon>Euteleostomi</taxon>
        <taxon>Actinopterygii</taxon>
        <taxon>Neopterygii</taxon>
        <taxon>Teleostei</taxon>
        <taxon>Neoteleostei</taxon>
        <taxon>Acanthomorphata</taxon>
        <taxon>Eupercaria</taxon>
        <taxon>Sciaenidae</taxon>
        <taxon>Larimichthys</taxon>
    </lineage>
</organism>
<comment type="caution">
    <text evidence="1">The sequence shown here is derived from an EMBL/GenBank/DDBJ whole genome shotgun (WGS) entry which is preliminary data.</text>
</comment>
<accession>A0ACD3RGS8</accession>
<gene>
    <name evidence="1" type="ORF">E3U43_010956</name>
</gene>
<reference evidence="1" key="1">
    <citation type="submission" date="2018-11" db="EMBL/GenBank/DDBJ databases">
        <title>The sequence and de novo assembly of Larimichthys crocea genome using PacBio and Hi-C technologies.</title>
        <authorList>
            <person name="Xu P."/>
            <person name="Chen B."/>
            <person name="Zhou Z."/>
            <person name="Ke Q."/>
            <person name="Wu Y."/>
            <person name="Bai H."/>
            <person name="Pu F."/>
        </authorList>
    </citation>
    <scope>NUCLEOTIDE SEQUENCE</scope>
    <source>
        <tissue evidence="1">Muscle</tissue>
    </source>
</reference>
<protein>
    <submittedName>
        <fullName evidence="1">Uncharacterized protein</fullName>
    </submittedName>
</protein>
<keyword evidence="2" id="KW-1185">Reference proteome</keyword>
<sequence length="51" mass="5616">MMDYDVREGAGPPELSEVHRDQLGPGGHEGGREPHERRQELQDAAPQPVPS</sequence>
<evidence type="ECO:0000313" key="1">
    <source>
        <dbReference type="EMBL" id="TMS18630.1"/>
    </source>
</evidence>
<dbReference type="Proteomes" id="UP000793456">
    <property type="component" value="Chromosome VI"/>
</dbReference>
<proteinExistence type="predicted"/>
<name>A0ACD3RGS8_LARCR</name>